<evidence type="ECO:0000313" key="2">
    <source>
        <dbReference type="EMBL" id="KIV85354.1"/>
    </source>
</evidence>
<sequence length="376" mass="41092">MSFFNSNMSFFLDATASTPPIVEVVPLNDVEVFQYLDAHPDALVRYLTERVGLAESLIRTLAPSADLGEQAAPAKGSIATSVETEVADDESDSESVMFVSSGVLDEQAVVEDQEDDDDGEVDEYDDLPSDNEASEVESVSQAGPEDDSPQASNETPSPSLSSSPAVPPLTPPPSSPVEGGHSFLPFPAPPALVAASRTTQPRKKWRLFEEEACIRHMLDINNEGILKGEARFAEAQRRMLSVDGIQKSGKFAVKNFWNRTGRARSGFDERKNKKNPLATSKQGKAAKADSRKNTTRKSKTASSTTKTKRKVKDESDSDEDDESYFSIESKDESPDQRTSKKRNRDDDSEDEWEPDQQTVNAVAKGLRTPKGARTAV</sequence>
<reference evidence="2 3" key="1">
    <citation type="submission" date="2015-01" db="EMBL/GenBank/DDBJ databases">
        <title>The Genome Sequence of Exophiala sideris CBS121828.</title>
        <authorList>
            <consortium name="The Broad Institute Genomics Platform"/>
            <person name="Cuomo C."/>
            <person name="de Hoog S."/>
            <person name="Gorbushina A."/>
            <person name="Stielow B."/>
            <person name="Teixiera M."/>
            <person name="Abouelleil A."/>
            <person name="Chapman S.B."/>
            <person name="Priest M."/>
            <person name="Young S.K."/>
            <person name="Wortman J."/>
            <person name="Nusbaum C."/>
            <person name="Birren B."/>
        </authorList>
    </citation>
    <scope>NUCLEOTIDE SEQUENCE [LARGE SCALE GENOMIC DNA]</scope>
    <source>
        <strain evidence="2 3">CBS 121828</strain>
    </source>
</reference>
<dbReference type="AlphaFoldDB" id="A0A0D1YUY7"/>
<feature type="region of interest" description="Disordered" evidence="1">
    <location>
        <begin position="100"/>
        <end position="189"/>
    </location>
</feature>
<dbReference type="HOGENOM" id="CLU_032997_0_0_1"/>
<feature type="compositionally biased region" description="Basic and acidic residues" evidence="1">
    <location>
        <begin position="328"/>
        <end position="338"/>
    </location>
</feature>
<evidence type="ECO:0000256" key="1">
    <source>
        <dbReference type="SAM" id="MobiDB-lite"/>
    </source>
</evidence>
<dbReference type="OrthoDB" id="4120788at2759"/>
<protein>
    <recommendedName>
        <fullName evidence="4">Myb-like domain-containing protein</fullName>
    </recommendedName>
</protein>
<evidence type="ECO:0008006" key="4">
    <source>
        <dbReference type="Google" id="ProtNLM"/>
    </source>
</evidence>
<gene>
    <name evidence="2" type="ORF">PV11_01055</name>
</gene>
<accession>A0A0D1YUY7</accession>
<feature type="compositionally biased region" description="Low complexity" evidence="1">
    <location>
        <begin position="155"/>
        <end position="164"/>
    </location>
</feature>
<name>A0A0D1YUY7_9EURO</name>
<proteinExistence type="predicted"/>
<feature type="compositionally biased region" description="Pro residues" evidence="1">
    <location>
        <begin position="165"/>
        <end position="175"/>
    </location>
</feature>
<dbReference type="EMBL" id="KN846951">
    <property type="protein sequence ID" value="KIV85354.1"/>
    <property type="molecule type" value="Genomic_DNA"/>
</dbReference>
<organism evidence="2 3">
    <name type="scientific">Exophiala sideris</name>
    <dbReference type="NCBI Taxonomy" id="1016849"/>
    <lineage>
        <taxon>Eukaryota</taxon>
        <taxon>Fungi</taxon>
        <taxon>Dikarya</taxon>
        <taxon>Ascomycota</taxon>
        <taxon>Pezizomycotina</taxon>
        <taxon>Eurotiomycetes</taxon>
        <taxon>Chaetothyriomycetidae</taxon>
        <taxon>Chaetothyriales</taxon>
        <taxon>Herpotrichiellaceae</taxon>
        <taxon>Exophiala</taxon>
    </lineage>
</organism>
<feature type="region of interest" description="Disordered" evidence="1">
    <location>
        <begin position="256"/>
        <end position="376"/>
    </location>
</feature>
<feature type="compositionally biased region" description="Acidic residues" evidence="1">
    <location>
        <begin position="108"/>
        <end position="135"/>
    </location>
</feature>
<dbReference type="Proteomes" id="UP000053599">
    <property type="component" value="Unassembled WGS sequence"/>
</dbReference>
<evidence type="ECO:0000313" key="3">
    <source>
        <dbReference type="Proteomes" id="UP000053599"/>
    </source>
</evidence>